<dbReference type="CDD" id="cd02440">
    <property type="entry name" value="AdoMet_MTases"/>
    <property type="match status" value="1"/>
</dbReference>
<organism evidence="4 5">
    <name type="scientific">Flexistipes sinusarabici</name>
    <dbReference type="NCBI Taxonomy" id="2352"/>
    <lineage>
        <taxon>Bacteria</taxon>
        <taxon>Pseudomonadati</taxon>
        <taxon>Deferribacterota</taxon>
        <taxon>Deferribacteres</taxon>
        <taxon>Deferribacterales</taxon>
        <taxon>Flexistipitaceae</taxon>
        <taxon>Flexistipes</taxon>
    </lineage>
</organism>
<dbReference type="PANTHER" id="PTHR43167">
    <property type="entry name" value="PUTATIVE (AFU_ORTHOLOGUE AFUA_6G01830)-RELATED"/>
    <property type="match status" value="1"/>
</dbReference>
<gene>
    <name evidence="4" type="ORF">DHM44_06290</name>
</gene>
<evidence type="ECO:0000256" key="3">
    <source>
        <dbReference type="ARBA" id="ARBA00022691"/>
    </source>
</evidence>
<name>A0A3D5QBQ0_FLESI</name>
<keyword evidence="3" id="KW-0949">S-adenosyl-L-methionine</keyword>
<evidence type="ECO:0008006" key="6">
    <source>
        <dbReference type="Google" id="ProtNLM"/>
    </source>
</evidence>
<dbReference type="PANTHER" id="PTHR43167:SF1">
    <property type="entry name" value="PUTATIVE (AFU_ORTHOLOGUE AFUA_6G01830)-RELATED"/>
    <property type="match status" value="1"/>
</dbReference>
<dbReference type="GO" id="GO:0032259">
    <property type="term" value="P:methylation"/>
    <property type="evidence" value="ECO:0007669"/>
    <property type="project" value="UniProtKB-KW"/>
</dbReference>
<protein>
    <recommendedName>
        <fullName evidence="6">Methyltransferase domain-containing protein</fullName>
    </recommendedName>
</protein>
<evidence type="ECO:0000256" key="1">
    <source>
        <dbReference type="ARBA" id="ARBA00022603"/>
    </source>
</evidence>
<keyword evidence="2" id="KW-0808">Transferase</keyword>
<dbReference type="RefSeq" id="WP_273265156.1">
    <property type="nucleotide sequence ID" value="NZ_JAAZVV010000014.1"/>
</dbReference>
<evidence type="ECO:0000256" key="2">
    <source>
        <dbReference type="ARBA" id="ARBA00022679"/>
    </source>
</evidence>
<dbReference type="Pfam" id="PF01596">
    <property type="entry name" value="Methyltransf_3"/>
    <property type="match status" value="1"/>
</dbReference>
<evidence type="ECO:0000313" key="4">
    <source>
        <dbReference type="EMBL" id="HCW93271.1"/>
    </source>
</evidence>
<comment type="caution">
    <text evidence="4">The sequence shown here is derived from an EMBL/GenBank/DDBJ whole genome shotgun (WGS) entry which is preliminary data.</text>
</comment>
<keyword evidence="1" id="KW-0489">Methyltransferase</keyword>
<dbReference type="InterPro" id="IPR029063">
    <property type="entry name" value="SAM-dependent_MTases_sf"/>
</dbReference>
<dbReference type="Gene3D" id="3.40.50.150">
    <property type="entry name" value="Vaccinia Virus protein VP39"/>
    <property type="match status" value="1"/>
</dbReference>
<proteinExistence type="predicted"/>
<dbReference type="EMBL" id="DPPF01000123">
    <property type="protein sequence ID" value="HCW93271.1"/>
    <property type="molecule type" value="Genomic_DNA"/>
</dbReference>
<dbReference type="SUPFAM" id="SSF53335">
    <property type="entry name" value="S-adenosyl-L-methionine-dependent methyltransferases"/>
    <property type="match status" value="1"/>
</dbReference>
<dbReference type="Proteomes" id="UP000262325">
    <property type="component" value="Unassembled WGS sequence"/>
</dbReference>
<evidence type="ECO:0000313" key="5">
    <source>
        <dbReference type="Proteomes" id="UP000262325"/>
    </source>
</evidence>
<accession>A0A3D5QBQ0</accession>
<dbReference type="GO" id="GO:0008171">
    <property type="term" value="F:O-methyltransferase activity"/>
    <property type="evidence" value="ECO:0007669"/>
    <property type="project" value="InterPro"/>
</dbReference>
<sequence length="210" mass="24372">MQSELMYPFLENFLNSYESIDIEKIYSYSLNNKIPAVDKSVGEFLRFLVQLKSPENILELGCGAGVATKYLLFSDKIKLTAVDYNADRLGKAKEHFSPSDNVEFVFDKAENFLDKTEDYYDFVFVDTIKREYPGIWHMIRRKLKNNALVIFDDILLYGYTLFEDAEIPGRYIQSVKELRNFINEIKCRYPSNSSVIPIGNGLLLINHEKC</sequence>
<reference evidence="4 5" key="1">
    <citation type="journal article" date="2018" name="Nat. Biotechnol.">
        <title>A standardized bacterial taxonomy based on genome phylogeny substantially revises the tree of life.</title>
        <authorList>
            <person name="Parks D.H."/>
            <person name="Chuvochina M."/>
            <person name="Waite D.W."/>
            <person name="Rinke C."/>
            <person name="Skarshewski A."/>
            <person name="Chaumeil P.A."/>
            <person name="Hugenholtz P."/>
        </authorList>
    </citation>
    <scope>NUCLEOTIDE SEQUENCE [LARGE SCALE GENOMIC DNA]</scope>
    <source>
        <strain evidence="4">UBA8672</strain>
    </source>
</reference>
<dbReference type="InterPro" id="IPR002935">
    <property type="entry name" value="SAM_O-MeTrfase"/>
</dbReference>
<dbReference type="AlphaFoldDB" id="A0A3D5QBQ0"/>